<dbReference type="GO" id="GO:0003824">
    <property type="term" value="F:catalytic activity"/>
    <property type="evidence" value="ECO:0007669"/>
    <property type="project" value="InterPro"/>
</dbReference>
<dbReference type="Pfam" id="PF14529">
    <property type="entry name" value="Exo_endo_phos_2"/>
    <property type="match status" value="1"/>
</dbReference>
<dbReference type="Gene3D" id="3.60.10.10">
    <property type="entry name" value="Endonuclease/exonuclease/phosphatase"/>
    <property type="match status" value="1"/>
</dbReference>
<gene>
    <name evidence="2" type="ORF">AVEN_35912_1</name>
</gene>
<evidence type="ECO:0000313" key="3">
    <source>
        <dbReference type="Proteomes" id="UP000499080"/>
    </source>
</evidence>
<evidence type="ECO:0000313" key="2">
    <source>
        <dbReference type="EMBL" id="GBM08193.1"/>
    </source>
</evidence>
<organism evidence="2 3">
    <name type="scientific">Araneus ventricosus</name>
    <name type="common">Orbweaver spider</name>
    <name type="synonym">Epeira ventricosa</name>
    <dbReference type="NCBI Taxonomy" id="182803"/>
    <lineage>
        <taxon>Eukaryota</taxon>
        <taxon>Metazoa</taxon>
        <taxon>Ecdysozoa</taxon>
        <taxon>Arthropoda</taxon>
        <taxon>Chelicerata</taxon>
        <taxon>Arachnida</taxon>
        <taxon>Araneae</taxon>
        <taxon>Araneomorphae</taxon>
        <taxon>Entelegynae</taxon>
        <taxon>Araneoidea</taxon>
        <taxon>Araneidae</taxon>
        <taxon>Araneus</taxon>
    </lineage>
</organism>
<keyword evidence="3" id="KW-1185">Reference proteome</keyword>
<proteinExistence type="predicted"/>
<dbReference type="InterPro" id="IPR005135">
    <property type="entry name" value="Endo/exonuclease/phosphatase"/>
</dbReference>
<dbReference type="SUPFAM" id="SSF56219">
    <property type="entry name" value="DNase I-like"/>
    <property type="match status" value="1"/>
</dbReference>
<feature type="domain" description="Endonuclease/exonuclease/phosphatase" evidence="1">
    <location>
        <begin position="97"/>
        <end position="161"/>
    </location>
</feature>
<accession>A0A4Y2CUZ7</accession>
<reference evidence="2 3" key="1">
    <citation type="journal article" date="2019" name="Sci. Rep.">
        <title>Orb-weaving spider Araneus ventricosus genome elucidates the spidroin gene catalogue.</title>
        <authorList>
            <person name="Kono N."/>
            <person name="Nakamura H."/>
            <person name="Ohtoshi R."/>
            <person name="Moran D.A.P."/>
            <person name="Shinohara A."/>
            <person name="Yoshida Y."/>
            <person name="Fujiwara M."/>
            <person name="Mori M."/>
            <person name="Tomita M."/>
            <person name="Arakawa K."/>
        </authorList>
    </citation>
    <scope>NUCLEOTIDE SEQUENCE [LARGE SCALE GENOMIC DNA]</scope>
</reference>
<comment type="caution">
    <text evidence="2">The sequence shown here is derived from an EMBL/GenBank/DDBJ whole genome shotgun (WGS) entry which is preliminary data.</text>
</comment>
<dbReference type="EMBL" id="BGPR01087699">
    <property type="protein sequence ID" value="GBM08193.1"/>
    <property type="molecule type" value="Genomic_DNA"/>
</dbReference>
<dbReference type="InterPro" id="IPR036691">
    <property type="entry name" value="Endo/exonu/phosph_ase_sf"/>
</dbReference>
<dbReference type="OrthoDB" id="3264871at2759"/>
<evidence type="ECO:0000259" key="1">
    <source>
        <dbReference type="Pfam" id="PF14529"/>
    </source>
</evidence>
<dbReference type="Proteomes" id="UP000499080">
    <property type="component" value="Unassembled WGS sequence"/>
</dbReference>
<sequence length="288" mass="32986">MASFVSWNCRDIKNMFSDLKDIINIHRPSVIALQETYLKLGETIPLKHFNVLHKKSTSDRATGCVVLLISNSYPSSPLTLKRSLQAIAVQIHTHLLIKVCSLYLPPNTPVDQISLNKLVSQLPTPFIILGDMNRHSPLWVNPDINTRGLQIDSDLHNSDHFPLVISDNIQHNPNVHSASRYNFMLGNWCKLCSLANITKEIVSNNSNDIAVKNVTEVLIAEADHSFPKILNAFKKQRKVWWNADCREAHKRQRKAWDRFSRNPTTINLINYKQAKANSRLLQRRSERK</sequence>
<protein>
    <recommendedName>
        <fullName evidence="1">Endonuclease/exonuclease/phosphatase domain-containing protein</fullName>
    </recommendedName>
</protein>
<name>A0A4Y2CUZ7_ARAVE</name>
<dbReference type="AlphaFoldDB" id="A0A4Y2CUZ7"/>